<evidence type="ECO:0000256" key="2">
    <source>
        <dbReference type="ARBA" id="ARBA00022478"/>
    </source>
</evidence>
<keyword evidence="5" id="KW-0805">Transcription regulation</keyword>
<evidence type="ECO:0000256" key="6">
    <source>
        <dbReference type="ARBA" id="ARBA00023082"/>
    </source>
</evidence>
<evidence type="ECO:0000256" key="8">
    <source>
        <dbReference type="ARBA" id="ARBA00023163"/>
    </source>
</evidence>
<keyword evidence="2" id="KW-0240">DNA-directed RNA polymerase</keyword>
<dbReference type="InterPro" id="IPR007634">
    <property type="entry name" value="RNA_pol_sigma_54_DNA-bd"/>
</dbReference>
<dbReference type="InterPro" id="IPR007046">
    <property type="entry name" value="RNA_pol_sigma_54_core-bd"/>
</dbReference>
<sequence>MKPQLDLRLTQKMVMTPQLQQAINLLMLNRLDLAQEMQEAVLENPVLEIVEGEDEGDWTPGDEGEAPAQTMDDRMGREDPEAGEDDRMVDPLSNWDYSVDESLDNEAFQREERTLRESDAGEFSYEKVLSQPTTLADHLEWQLSFTDLSPEEREAASYLVGNIDEDGYLALEGEGLPSDLFPGCDMDRILRTIQTLDPPGVGARTLKECLQIQARLLGQEEALPGRILDRAFDEFLAMDVKAMARKTRATPEEVGTALGFLRALEPKPGRPYYRESPSIVVPDLRFYEDDNGEMRVAISEQGLPRLRIQPSYRAMLREAPKKDELRDYLEEKMRAAQWFLKSIEQRKKTILRVGESLLVHQADFFREGPRGLRPLVLRTIAQELGLHESTISRVTNQKYAETPFGIVELKSFFSGGVPSVGGGSHSATSVRERIRLMVRSESPESPLTDQEIMKKLEEAGIVIARRTIAKYRAELDIPPVSQRKRSLRETGALPTS</sequence>
<evidence type="ECO:0000256" key="7">
    <source>
        <dbReference type="ARBA" id="ARBA00023125"/>
    </source>
</evidence>
<dbReference type="Gene3D" id="1.10.10.60">
    <property type="entry name" value="Homeodomain-like"/>
    <property type="match status" value="1"/>
</dbReference>
<comment type="similarity">
    <text evidence="1">Belongs to the sigma-54 factor family.</text>
</comment>
<dbReference type="Gene3D" id="1.10.10.1330">
    <property type="entry name" value="RNA polymerase sigma-54 factor, core-binding domain"/>
    <property type="match status" value="1"/>
</dbReference>
<dbReference type="AlphaFoldDB" id="C6HU23"/>
<dbReference type="Pfam" id="PF04552">
    <property type="entry name" value="Sigma54_DBD"/>
    <property type="match status" value="1"/>
</dbReference>
<evidence type="ECO:0000256" key="4">
    <source>
        <dbReference type="ARBA" id="ARBA00022695"/>
    </source>
</evidence>
<dbReference type="GO" id="GO:0001216">
    <property type="term" value="F:DNA-binding transcription activator activity"/>
    <property type="evidence" value="ECO:0007669"/>
    <property type="project" value="InterPro"/>
</dbReference>
<evidence type="ECO:0000313" key="12">
    <source>
        <dbReference type="EMBL" id="EES53951.1"/>
    </source>
</evidence>
<dbReference type="GO" id="GO:0016779">
    <property type="term" value="F:nucleotidyltransferase activity"/>
    <property type="evidence" value="ECO:0007669"/>
    <property type="project" value="UniProtKB-KW"/>
</dbReference>
<dbReference type="InterPro" id="IPR000394">
    <property type="entry name" value="RNA_pol_sigma_54"/>
</dbReference>
<keyword evidence="6" id="KW-0731">Sigma factor</keyword>
<keyword evidence="7" id="KW-0238">DNA-binding</keyword>
<organism evidence="12 13">
    <name type="scientific">Leptospirillum ferrodiazotrophum</name>
    <dbReference type="NCBI Taxonomy" id="412449"/>
    <lineage>
        <taxon>Bacteria</taxon>
        <taxon>Pseudomonadati</taxon>
        <taxon>Nitrospirota</taxon>
        <taxon>Nitrospiria</taxon>
        <taxon>Nitrospirales</taxon>
        <taxon>Nitrospiraceae</taxon>
        <taxon>Leptospirillum</taxon>
    </lineage>
</organism>
<proteinExistence type="inferred from homology"/>
<dbReference type="GO" id="GO:0006352">
    <property type="term" value="P:DNA-templated transcription initiation"/>
    <property type="evidence" value="ECO:0007669"/>
    <property type="project" value="InterPro"/>
</dbReference>
<dbReference type="InterPro" id="IPR038709">
    <property type="entry name" value="RpoN_core-bd_sf"/>
</dbReference>
<keyword evidence="3" id="KW-0808">Transferase</keyword>
<evidence type="ECO:0000259" key="11">
    <source>
        <dbReference type="Pfam" id="PF04963"/>
    </source>
</evidence>
<feature type="domain" description="RNA polymerase sigma factor 54 DNA-binding" evidence="10">
    <location>
        <begin position="327"/>
        <end position="485"/>
    </location>
</feature>
<dbReference type="Pfam" id="PF04963">
    <property type="entry name" value="Sigma54_CBD"/>
    <property type="match status" value="1"/>
</dbReference>
<protein>
    <submittedName>
        <fullName evidence="12">RNA polymerase, sigma 54 subunit, RpoN</fullName>
    </submittedName>
</protein>
<feature type="compositionally biased region" description="Acidic residues" evidence="9">
    <location>
        <begin position="53"/>
        <end position="65"/>
    </location>
</feature>
<dbReference type="PANTHER" id="PTHR32248:SF4">
    <property type="entry name" value="RNA POLYMERASE SIGMA-54 FACTOR"/>
    <property type="match status" value="1"/>
</dbReference>
<dbReference type="Proteomes" id="UP000009374">
    <property type="component" value="Unassembled WGS sequence"/>
</dbReference>
<reference evidence="12 13" key="1">
    <citation type="journal article" date="2009" name="Appl. Environ. Microbiol.">
        <title>Community genomic and proteomic analyses of chemoautotrophic iron-oxidizing "Leptospirillum rubarum" (Group II) and "Leptospirillum ferrodiazotrophum" (Group III) bacteria in acid mine drainage biofilms.</title>
        <authorList>
            <person name="Goltsman D.S."/>
            <person name="Denef V.J."/>
            <person name="Singer S.W."/>
            <person name="VerBerkmoes N.C."/>
            <person name="Lefsrud M."/>
            <person name="Mueller R.S."/>
            <person name="Dick G.J."/>
            <person name="Sun C.L."/>
            <person name="Wheeler K.E."/>
            <person name="Zemla A."/>
            <person name="Baker B.J."/>
            <person name="Hauser L."/>
            <person name="Land M."/>
            <person name="Shah M.B."/>
            <person name="Thelen M.P."/>
            <person name="Hettich R.L."/>
            <person name="Banfield J.F."/>
        </authorList>
    </citation>
    <scope>NUCLEOTIDE SEQUENCE [LARGE SCALE GENOMIC DNA]</scope>
</reference>
<keyword evidence="4" id="KW-0548">Nucleotidyltransferase</keyword>
<accession>C6HU23</accession>
<dbReference type="PANTHER" id="PTHR32248">
    <property type="entry name" value="RNA POLYMERASE SIGMA-54 FACTOR"/>
    <property type="match status" value="1"/>
</dbReference>
<evidence type="ECO:0000256" key="5">
    <source>
        <dbReference type="ARBA" id="ARBA00023015"/>
    </source>
</evidence>
<name>C6HU23_9BACT</name>
<dbReference type="PRINTS" id="PR00045">
    <property type="entry name" value="SIGMA54FCT"/>
</dbReference>
<dbReference type="PROSITE" id="PS00717">
    <property type="entry name" value="SIGMA54_1"/>
    <property type="match status" value="1"/>
</dbReference>
<evidence type="ECO:0000256" key="1">
    <source>
        <dbReference type="ARBA" id="ARBA00008798"/>
    </source>
</evidence>
<dbReference type="GO" id="GO:0016987">
    <property type="term" value="F:sigma factor activity"/>
    <property type="evidence" value="ECO:0007669"/>
    <property type="project" value="UniProtKB-KW"/>
</dbReference>
<dbReference type="EMBL" id="GG693852">
    <property type="protein sequence ID" value="EES53951.1"/>
    <property type="molecule type" value="Genomic_DNA"/>
</dbReference>
<evidence type="ECO:0000313" key="13">
    <source>
        <dbReference type="Proteomes" id="UP000009374"/>
    </source>
</evidence>
<dbReference type="GO" id="GO:0003677">
    <property type="term" value="F:DNA binding"/>
    <property type="evidence" value="ECO:0007669"/>
    <property type="project" value="UniProtKB-KW"/>
</dbReference>
<keyword evidence="13" id="KW-1185">Reference proteome</keyword>
<evidence type="ECO:0000259" key="10">
    <source>
        <dbReference type="Pfam" id="PF04552"/>
    </source>
</evidence>
<dbReference type="Pfam" id="PF00309">
    <property type="entry name" value="Sigma54_AID"/>
    <property type="match status" value="1"/>
</dbReference>
<keyword evidence="8" id="KW-0804">Transcription</keyword>
<dbReference type="PROSITE" id="PS00718">
    <property type="entry name" value="SIGMA54_2"/>
    <property type="match status" value="1"/>
</dbReference>
<evidence type="ECO:0000256" key="3">
    <source>
        <dbReference type="ARBA" id="ARBA00022679"/>
    </source>
</evidence>
<evidence type="ECO:0000256" key="9">
    <source>
        <dbReference type="SAM" id="MobiDB-lite"/>
    </source>
</evidence>
<feature type="domain" description="RNA polymerase sigma factor 54 core-binding" evidence="11">
    <location>
        <begin position="125"/>
        <end position="312"/>
    </location>
</feature>
<feature type="region of interest" description="Disordered" evidence="9">
    <location>
        <begin position="53"/>
        <end position="92"/>
    </location>
</feature>
<feature type="compositionally biased region" description="Basic and acidic residues" evidence="9">
    <location>
        <begin position="71"/>
        <end position="89"/>
    </location>
</feature>
<dbReference type="NCBIfam" id="TIGR02395">
    <property type="entry name" value="rpoN_sigma"/>
    <property type="match status" value="1"/>
</dbReference>
<dbReference type="PROSITE" id="PS50044">
    <property type="entry name" value="SIGMA54_3"/>
    <property type="match status" value="1"/>
</dbReference>
<gene>
    <name evidence="12" type="ORF">UBAL3_44810088</name>
</gene>
<dbReference type="PIRSF" id="PIRSF000774">
    <property type="entry name" value="RpoN"/>
    <property type="match status" value="1"/>
</dbReference>
<dbReference type="GO" id="GO:0000428">
    <property type="term" value="C:DNA-directed RNA polymerase complex"/>
    <property type="evidence" value="ECO:0007669"/>
    <property type="project" value="UniProtKB-KW"/>
</dbReference>